<dbReference type="Proteomes" id="UP000030643">
    <property type="component" value="Unassembled WGS sequence"/>
</dbReference>
<dbReference type="InterPro" id="IPR005650">
    <property type="entry name" value="BlaI_family"/>
</dbReference>
<dbReference type="GO" id="GO:0003677">
    <property type="term" value="F:DNA binding"/>
    <property type="evidence" value="ECO:0007669"/>
    <property type="project" value="UniProtKB-KW"/>
</dbReference>
<name>A0A069CRP3_WEIOS</name>
<evidence type="ECO:0000313" key="6">
    <source>
        <dbReference type="Proteomes" id="UP000030643"/>
    </source>
</evidence>
<evidence type="ECO:0000256" key="2">
    <source>
        <dbReference type="ARBA" id="ARBA00023015"/>
    </source>
</evidence>
<dbReference type="STRING" id="1329250.WOSG25_011320"/>
<dbReference type="InterPro" id="IPR036390">
    <property type="entry name" value="WH_DNA-bd_sf"/>
</dbReference>
<dbReference type="OrthoDB" id="1849040at2"/>
<evidence type="ECO:0000256" key="4">
    <source>
        <dbReference type="ARBA" id="ARBA00023163"/>
    </source>
</evidence>
<evidence type="ECO:0000313" key="5">
    <source>
        <dbReference type="EMBL" id="GAK30042.1"/>
    </source>
</evidence>
<dbReference type="RefSeq" id="WP_027698184.1">
    <property type="nucleotide sequence ID" value="NZ_DF820484.1"/>
</dbReference>
<keyword evidence="2" id="KW-0805">Transcription regulation</keyword>
<dbReference type="NCBIfam" id="TIGR02698">
    <property type="entry name" value="CopY_TcrY"/>
    <property type="match status" value="1"/>
</dbReference>
<protein>
    <submittedName>
        <fullName evidence="5">Transcriptional regulator</fullName>
    </submittedName>
</protein>
<dbReference type="InterPro" id="IPR036388">
    <property type="entry name" value="WH-like_DNA-bd_sf"/>
</dbReference>
<proteinExistence type="inferred from homology"/>
<accession>A0A069CRP3</accession>
<organism evidence="5 6">
    <name type="scientific">Weissella oryzae (strain DSM 25784 / JCM 18191 / LMG 30913 / SG25)</name>
    <dbReference type="NCBI Taxonomy" id="1329250"/>
    <lineage>
        <taxon>Bacteria</taxon>
        <taxon>Bacillati</taxon>
        <taxon>Bacillota</taxon>
        <taxon>Bacilli</taxon>
        <taxon>Lactobacillales</taxon>
        <taxon>Lactobacillaceae</taxon>
        <taxon>Weissella</taxon>
    </lineage>
</organism>
<dbReference type="GO" id="GO:0045892">
    <property type="term" value="P:negative regulation of DNA-templated transcription"/>
    <property type="evidence" value="ECO:0007669"/>
    <property type="project" value="InterPro"/>
</dbReference>
<keyword evidence="3" id="KW-0238">DNA-binding</keyword>
<dbReference type="eggNOG" id="COG3682">
    <property type="taxonomic scope" value="Bacteria"/>
</dbReference>
<dbReference type="InterPro" id="IPR014071">
    <property type="entry name" value="Cu_transp_CopY/TcrY"/>
</dbReference>
<dbReference type="EMBL" id="DF820484">
    <property type="protein sequence ID" value="GAK30042.1"/>
    <property type="molecule type" value="Genomic_DNA"/>
</dbReference>
<dbReference type="PIRSF" id="PIRSF019455">
    <property type="entry name" value="CopR_AtkY"/>
    <property type="match status" value="1"/>
</dbReference>
<dbReference type="Gene3D" id="1.10.10.10">
    <property type="entry name" value="Winged helix-like DNA-binding domain superfamily/Winged helix DNA-binding domain"/>
    <property type="match status" value="1"/>
</dbReference>
<dbReference type="AlphaFoldDB" id="A0A069CRP3"/>
<reference evidence="6" key="1">
    <citation type="journal article" date="2014" name="Genome Announc.">
        <title>Draft genome sequence of Weissella oryzae SG25T, isolated from fermented rice grains.</title>
        <authorList>
            <person name="Tanizawa Y."/>
            <person name="Fujisawa T."/>
            <person name="Mochizuki T."/>
            <person name="Kaminuma E."/>
            <person name="Suzuki Y."/>
            <person name="Nakamura Y."/>
            <person name="Tohno M."/>
        </authorList>
    </citation>
    <scope>NUCLEOTIDE SEQUENCE [LARGE SCALE GENOMIC DNA]</scope>
    <source>
        <strain evidence="6">DSM 25784 / JCM 18191 / LMG 30913 / SG25</strain>
    </source>
</reference>
<comment type="similarity">
    <text evidence="1">Belongs to the BlaI transcriptional regulatory family.</text>
</comment>
<dbReference type="Pfam" id="PF03965">
    <property type="entry name" value="Penicillinase_R"/>
    <property type="match status" value="1"/>
</dbReference>
<keyword evidence="4" id="KW-0804">Transcription</keyword>
<gene>
    <name evidence="5" type="primary">copR</name>
    <name evidence="5" type="ORF">WOSG25_011320</name>
</gene>
<dbReference type="SUPFAM" id="SSF46785">
    <property type="entry name" value="Winged helix' DNA-binding domain"/>
    <property type="match status" value="1"/>
</dbReference>
<evidence type="ECO:0000256" key="1">
    <source>
        <dbReference type="ARBA" id="ARBA00011046"/>
    </source>
</evidence>
<sequence>MNEIEITDAEWAVMRVIWTLGTATSKEIASILMTQKGWQVTTVKTFLGRLVKKGALQVEKKQHAFVYESTITEQDSMDKALNNLFGQLCTMKVGNSLANVLPDLSLSQADIKKLQAILTQKAQTAPNTLACDCIECAK</sequence>
<evidence type="ECO:0000256" key="3">
    <source>
        <dbReference type="ARBA" id="ARBA00023125"/>
    </source>
</evidence>
<keyword evidence="6" id="KW-1185">Reference proteome</keyword>